<name>A0LFK3_SYNFM</name>
<feature type="region of interest" description="Disordered" evidence="1">
    <location>
        <begin position="72"/>
        <end position="94"/>
    </location>
</feature>
<evidence type="ECO:0000313" key="2">
    <source>
        <dbReference type="EMBL" id="ABK16205.1"/>
    </source>
</evidence>
<dbReference type="Proteomes" id="UP000001784">
    <property type="component" value="Chromosome"/>
</dbReference>
<sequence>MNYNRQVIKLIKAMGMWTVPTIKSERRGMKRLIAAVFIPVLLAVGCAPVEWVKPGATHAEFERDRIACERESGLTSSGAFRPLEEPRNTGMSMKHIGLNEQKFEMCMKARGWRKSADRIPETLKLESAARQ</sequence>
<evidence type="ECO:0000313" key="3">
    <source>
        <dbReference type="Proteomes" id="UP000001784"/>
    </source>
</evidence>
<evidence type="ECO:0000256" key="1">
    <source>
        <dbReference type="SAM" id="MobiDB-lite"/>
    </source>
</evidence>
<dbReference type="InParanoid" id="A0LFK3"/>
<accession>A0LFK3</accession>
<dbReference type="EMBL" id="CP000478">
    <property type="protein sequence ID" value="ABK16205.1"/>
    <property type="molecule type" value="Genomic_DNA"/>
</dbReference>
<gene>
    <name evidence="2" type="ordered locus">Sfum_0505</name>
</gene>
<dbReference type="AlphaFoldDB" id="A0LFK3"/>
<reference evidence="2 3" key="1">
    <citation type="submission" date="2006-10" db="EMBL/GenBank/DDBJ databases">
        <title>Complete sequence of Syntrophobacter fumaroxidans MPOB.</title>
        <authorList>
            <consortium name="US DOE Joint Genome Institute"/>
            <person name="Copeland A."/>
            <person name="Lucas S."/>
            <person name="Lapidus A."/>
            <person name="Barry K."/>
            <person name="Detter J.C."/>
            <person name="Glavina del Rio T."/>
            <person name="Hammon N."/>
            <person name="Israni S."/>
            <person name="Pitluck S."/>
            <person name="Goltsman E.G."/>
            <person name="Martinez M."/>
            <person name="Schmutz J."/>
            <person name="Larimer F."/>
            <person name="Land M."/>
            <person name="Hauser L."/>
            <person name="Kyrpides N."/>
            <person name="Kim E."/>
            <person name="Boone D.R."/>
            <person name="Brockman F."/>
            <person name="Culley D."/>
            <person name="Ferry J."/>
            <person name="Gunsalus R."/>
            <person name="McInerney M.J."/>
            <person name="Morrison M."/>
            <person name="Plugge C."/>
            <person name="Rohlin L."/>
            <person name="Scholten J."/>
            <person name="Sieber J."/>
            <person name="Stams A.J.M."/>
            <person name="Worm P."/>
            <person name="Henstra A.M."/>
            <person name="Richardson P."/>
        </authorList>
    </citation>
    <scope>NUCLEOTIDE SEQUENCE [LARGE SCALE GENOMIC DNA]</scope>
    <source>
        <strain evidence="3">DSM 10017 / MPOB</strain>
    </source>
</reference>
<dbReference type="KEGG" id="sfu:Sfum_0505"/>
<dbReference type="HOGENOM" id="CLU_1926535_0_0_7"/>
<protein>
    <submittedName>
        <fullName evidence="2">Uncharacterized protein</fullName>
    </submittedName>
</protein>
<proteinExistence type="predicted"/>
<keyword evidence="3" id="KW-1185">Reference proteome</keyword>
<organism evidence="2 3">
    <name type="scientific">Syntrophobacter fumaroxidans (strain DSM 10017 / MPOB)</name>
    <dbReference type="NCBI Taxonomy" id="335543"/>
    <lineage>
        <taxon>Bacteria</taxon>
        <taxon>Pseudomonadati</taxon>
        <taxon>Thermodesulfobacteriota</taxon>
        <taxon>Syntrophobacteria</taxon>
        <taxon>Syntrophobacterales</taxon>
        <taxon>Syntrophobacteraceae</taxon>
        <taxon>Syntrophobacter</taxon>
    </lineage>
</organism>